<evidence type="ECO:0000256" key="2">
    <source>
        <dbReference type="ARBA" id="ARBA00022898"/>
    </source>
</evidence>
<name>A0ABV6V7R9_9ACTN</name>
<keyword evidence="2" id="KW-0663">Pyridoxal phosphate</keyword>
<gene>
    <name evidence="4" type="ORF">ACEZDG_10410</name>
</gene>
<comment type="caution">
    <text evidence="4">The sequence shown here is derived from an EMBL/GenBank/DDBJ whole genome shotgun (WGS) entry which is preliminary data.</text>
</comment>
<evidence type="ECO:0000256" key="1">
    <source>
        <dbReference type="ARBA" id="ARBA00001933"/>
    </source>
</evidence>
<reference evidence="4 5" key="1">
    <citation type="submission" date="2024-09" db="EMBL/GenBank/DDBJ databases">
        <authorList>
            <person name="Lee S.D."/>
        </authorList>
    </citation>
    <scope>NUCLEOTIDE SEQUENCE [LARGE SCALE GENOMIC DNA]</scope>
    <source>
        <strain evidence="4 5">N1-1</strain>
    </source>
</reference>
<keyword evidence="5" id="KW-1185">Reference proteome</keyword>
<dbReference type="EMBL" id="JBHEZX010000004">
    <property type="protein sequence ID" value="MFC1409693.1"/>
    <property type="molecule type" value="Genomic_DNA"/>
</dbReference>
<sequence length="317" mass="32724">MSLLDLPQRGALRVADSLDQLVGATPLLRLRAPGFAPDVRVLAKLEGCNPLSSSKDRAALWMLDAAEASGELLPGGTVVEATSGNTGISLASLAAARGYACLIVMPDNATKERILTVRLLGAEVVLTPAETGFRGAVERAAELAAATPGAWMPRQHENPYNIQAHYSSTGPEIWAALDGRLDVIVAAVGTGGTLTGTARYLKEQSDAVRCVAVEPSDSPVLSQGWGGRHGIPGLNGGFLADTTDVTLVDEVVTVTDLQARETALGLARSAGLLVGISSGAAAHAAFVLARRPESSGLTIVTVLPDSGERYLSVLGSE</sequence>
<dbReference type="InterPro" id="IPR001926">
    <property type="entry name" value="TrpB-like_PALP"/>
</dbReference>
<dbReference type="Proteomes" id="UP001592582">
    <property type="component" value="Unassembled WGS sequence"/>
</dbReference>
<comment type="cofactor">
    <cofactor evidence="1">
        <name>pyridoxal 5'-phosphate</name>
        <dbReference type="ChEBI" id="CHEBI:597326"/>
    </cofactor>
</comment>
<proteinExistence type="predicted"/>
<dbReference type="RefSeq" id="WP_380505939.1">
    <property type="nucleotide sequence ID" value="NZ_JBHEZX010000004.1"/>
</dbReference>
<dbReference type="CDD" id="cd01561">
    <property type="entry name" value="CBS_like"/>
    <property type="match status" value="1"/>
</dbReference>
<feature type="domain" description="Tryptophan synthase beta chain-like PALP" evidence="3">
    <location>
        <begin position="19"/>
        <end position="305"/>
    </location>
</feature>
<dbReference type="InterPro" id="IPR050214">
    <property type="entry name" value="Cys_Synth/Cystath_Beta-Synth"/>
</dbReference>
<accession>A0ABV6V7R9</accession>
<evidence type="ECO:0000313" key="4">
    <source>
        <dbReference type="EMBL" id="MFC1409693.1"/>
    </source>
</evidence>
<protein>
    <submittedName>
        <fullName evidence="4">PLP-dependent cysteine synthase family protein</fullName>
    </submittedName>
</protein>
<evidence type="ECO:0000259" key="3">
    <source>
        <dbReference type="Pfam" id="PF00291"/>
    </source>
</evidence>
<dbReference type="SUPFAM" id="SSF53686">
    <property type="entry name" value="Tryptophan synthase beta subunit-like PLP-dependent enzymes"/>
    <property type="match status" value="1"/>
</dbReference>
<dbReference type="Pfam" id="PF00291">
    <property type="entry name" value="PALP"/>
    <property type="match status" value="1"/>
</dbReference>
<organism evidence="4 5">
    <name type="scientific">Streptacidiphilus alkalitolerans</name>
    <dbReference type="NCBI Taxonomy" id="3342712"/>
    <lineage>
        <taxon>Bacteria</taxon>
        <taxon>Bacillati</taxon>
        <taxon>Actinomycetota</taxon>
        <taxon>Actinomycetes</taxon>
        <taxon>Kitasatosporales</taxon>
        <taxon>Streptomycetaceae</taxon>
        <taxon>Streptacidiphilus</taxon>
    </lineage>
</organism>
<evidence type="ECO:0000313" key="5">
    <source>
        <dbReference type="Proteomes" id="UP001592582"/>
    </source>
</evidence>
<dbReference type="Gene3D" id="3.40.50.1100">
    <property type="match status" value="2"/>
</dbReference>
<dbReference type="InterPro" id="IPR036052">
    <property type="entry name" value="TrpB-like_PALP_sf"/>
</dbReference>
<dbReference type="PANTHER" id="PTHR10314">
    <property type="entry name" value="CYSTATHIONINE BETA-SYNTHASE"/>
    <property type="match status" value="1"/>
</dbReference>